<evidence type="ECO:0000313" key="2">
    <source>
        <dbReference type="Proteomes" id="UP000886998"/>
    </source>
</evidence>
<protein>
    <submittedName>
        <fullName evidence="1">Uncharacterized protein</fullName>
    </submittedName>
</protein>
<organism evidence="1 2">
    <name type="scientific">Trichonephila inaurata madagascariensis</name>
    <dbReference type="NCBI Taxonomy" id="2747483"/>
    <lineage>
        <taxon>Eukaryota</taxon>
        <taxon>Metazoa</taxon>
        <taxon>Ecdysozoa</taxon>
        <taxon>Arthropoda</taxon>
        <taxon>Chelicerata</taxon>
        <taxon>Arachnida</taxon>
        <taxon>Araneae</taxon>
        <taxon>Araneomorphae</taxon>
        <taxon>Entelegynae</taxon>
        <taxon>Araneoidea</taxon>
        <taxon>Nephilidae</taxon>
        <taxon>Trichonephila</taxon>
        <taxon>Trichonephila inaurata</taxon>
    </lineage>
</organism>
<gene>
    <name evidence="1" type="ORF">TNIN_64511</name>
</gene>
<sequence>MREAVLILHEDMEREAAAERRDRSEANRAKLESSINSGIRYYFSGCKLQERKGLLQNEELSSSSVKRMELDTARDFIPSF</sequence>
<accession>A0A8X6YGA4</accession>
<keyword evidence="2" id="KW-1185">Reference proteome</keyword>
<dbReference type="AlphaFoldDB" id="A0A8X6YGA4"/>
<dbReference type="Proteomes" id="UP000886998">
    <property type="component" value="Unassembled WGS sequence"/>
</dbReference>
<name>A0A8X6YGA4_9ARAC</name>
<evidence type="ECO:0000313" key="1">
    <source>
        <dbReference type="EMBL" id="GFY72386.1"/>
    </source>
</evidence>
<proteinExistence type="predicted"/>
<reference evidence="1" key="1">
    <citation type="submission" date="2020-08" db="EMBL/GenBank/DDBJ databases">
        <title>Multicomponent nature underlies the extraordinary mechanical properties of spider dragline silk.</title>
        <authorList>
            <person name="Kono N."/>
            <person name="Nakamura H."/>
            <person name="Mori M."/>
            <person name="Yoshida Y."/>
            <person name="Ohtoshi R."/>
            <person name="Malay A.D."/>
            <person name="Moran D.A.P."/>
            <person name="Tomita M."/>
            <person name="Numata K."/>
            <person name="Arakawa K."/>
        </authorList>
    </citation>
    <scope>NUCLEOTIDE SEQUENCE</scope>
</reference>
<dbReference type="EMBL" id="BMAV01019409">
    <property type="protein sequence ID" value="GFY72386.1"/>
    <property type="molecule type" value="Genomic_DNA"/>
</dbReference>
<comment type="caution">
    <text evidence="1">The sequence shown here is derived from an EMBL/GenBank/DDBJ whole genome shotgun (WGS) entry which is preliminary data.</text>
</comment>